<feature type="region of interest" description="Disordered" evidence="1">
    <location>
        <begin position="1"/>
        <end position="27"/>
    </location>
</feature>
<gene>
    <name evidence="2" type="ORF">GSONMT00062434001</name>
</gene>
<dbReference type="PaxDb" id="8022-A0A060YUS2"/>
<accession>A0A060YUS2</accession>
<name>A0A060YUS2_ONCMY</name>
<sequence length="74" mass="8118">MGNVRTSPVSMPENGDDTNTSSDPFLRNNDTLRVLSDYTSADVSETLVVLSDYPSADVSVPLFRIGERLRLLAE</sequence>
<organism evidence="2 3">
    <name type="scientific">Oncorhynchus mykiss</name>
    <name type="common">Rainbow trout</name>
    <name type="synonym">Salmo gairdneri</name>
    <dbReference type="NCBI Taxonomy" id="8022"/>
    <lineage>
        <taxon>Eukaryota</taxon>
        <taxon>Metazoa</taxon>
        <taxon>Chordata</taxon>
        <taxon>Craniata</taxon>
        <taxon>Vertebrata</taxon>
        <taxon>Euteleostomi</taxon>
        <taxon>Actinopterygii</taxon>
        <taxon>Neopterygii</taxon>
        <taxon>Teleostei</taxon>
        <taxon>Protacanthopterygii</taxon>
        <taxon>Salmoniformes</taxon>
        <taxon>Salmonidae</taxon>
        <taxon>Salmoninae</taxon>
        <taxon>Oncorhynchus</taxon>
    </lineage>
</organism>
<reference evidence="2" key="2">
    <citation type="submission" date="2014-03" db="EMBL/GenBank/DDBJ databases">
        <authorList>
            <person name="Genoscope - CEA"/>
        </authorList>
    </citation>
    <scope>NUCLEOTIDE SEQUENCE</scope>
</reference>
<evidence type="ECO:0000313" key="3">
    <source>
        <dbReference type="Proteomes" id="UP000193380"/>
    </source>
</evidence>
<protein>
    <recommendedName>
        <fullName evidence="4">SH3 domain-containing protein</fullName>
    </recommendedName>
</protein>
<feature type="compositionally biased region" description="Polar residues" evidence="1">
    <location>
        <begin position="17"/>
        <end position="27"/>
    </location>
</feature>
<evidence type="ECO:0000256" key="1">
    <source>
        <dbReference type="SAM" id="MobiDB-lite"/>
    </source>
</evidence>
<dbReference type="AlphaFoldDB" id="A0A060YUS2"/>
<proteinExistence type="predicted"/>
<dbReference type="Gene3D" id="2.30.30.40">
    <property type="entry name" value="SH3 Domains"/>
    <property type="match status" value="1"/>
</dbReference>
<dbReference type="Proteomes" id="UP000193380">
    <property type="component" value="Unassembled WGS sequence"/>
</dbReference>
<dbReference type="EMBL" id="FR920725">
    <property type="protein sequence ID" value="CDQ95332.1"/>
    <property type="molecule type" value="Genomic_DNA"/>
</dbReference>
<evidence type="ECO:0008006" key="4">
    <source>
        <dbReference type="Google" id="ProtNLM"/>
    </source>
</evidence>
<evidence type="ECO:0000313" key="2">
    <source>
        <dbReference type="EMBL" id="CDQ95332.1"/>
    </source>
</evidence>
<reference evidence="2" key="1">
    <citation type="journal article" date="2014" name="Nat. Commun.">
        <title>The rainbow trout genome provides novel insights into evolution after whole-genome duplication in vertebrates.</title>
        <authorList>
            <person name="Berthelot C."/>
            <person name="Brunet F."/>
            <person name="Chalopin D."/>
            <person name="Juanchich A."/>
            <person name="Bernard M."/>
            <person name="Noel B."/>
            <person name="Bento P."/>
            <person name="Da Silva C."/>
            <person name="Labadie K."/>
            <person name="Alberti A."/>
            <person name="Aury J.M."/>
            <person name="Louis A."/>
            <person name="Dehais P."/>
            <person name="Bardou P."/>
            <person name="Montfort J."/>
            <person name="Klopp C."/>
            <person name="Cabau C."/>
            <person name="Gaspin C."/>
            <person name="Thorgaard G.H."/>
            <person name="Boussaha M."/>
            <person name="Quillet E."/>
            <person name="Guyomard R."/>
            <person name="Galiana D."/>
            <person name="Bobe J."/>
            <person name="Volff J.N."/>
            <person name="Genet C."/>
            <person name="Wincker P."/>
            <person name="Jaillon O."/>
            <person name="Roest Crollius H."/>
            <person name="Guiguen Y."/>
        </authorList>
    </citation>
    <scope>NUCLEOTIDE SEQUENCE [LARGE SCALE GENOMIC DNA]</scope>
</reference>
<dbReference type="STRING" id="8022.A0A060YUS2"/>